<dbReference type="KEGG" id="pde:Pden_1637"/>
<feature type="transmembrane region" description="Helical" evidence="2">
    <location>
        <begin position="16"/>
        <end position="37"/>
    </location>
</feature>
<proteinExistence type="predicted"/>
<feature type="region of interest" description="Disordered" evidence="1">
    <location>
        <begin position="42"/>
        <end position="78"/>
    </location>
</feature>
<protein>
    <submittedName>
        <fullName evidence="3">Uncharacterized protein</fullName>
    </submittedName>
</protein>
<evidence type="ECO:0000313" key="4">
    <source>
        <dbReference type="Proteomes" id="UP000000361"/>
    </source>
</evidence>
<dbReference type="EnsemblBacteria" id="ABL69735">
    <property type="protein sequence ID" value="ABL69735"/>
    <property type="gene ID" value="Pden_1637"/>
</dbReference>
<evidence type="ECO:0000256" key="2">
    <source>
        <dbReference type="SAM" id="Phobius"/>
    </source>
</evidence>
<keyword evidence="2" id="KW-0472">Membrane</keyword>
<organism evidence="3 4">
    <name type="scientific">Paracoccus denitrificans (strain Pd 1222)</name>
    <dbReference type="NCBI Taxonomy" id="318586"/>
    <lineage>
        <taxon>Bacteria</taxon>
        <taxon>Pseudomonadati</taxon>
        <taxon>Pseudomonadota</taxon>
        <taxon>Alphaproteobacteria</taxon>
        <taxon>Rhodobacterales</taxon>
        <taxon>Paracoccaceae</taxon>
        <taxon>Paracoccus</taxon>
    </lineage>
</organism>
<dbReference type="eggNOG" id="ENOG50301FN">
    <property type="taxonomic scope" value="Bacteria"/>
</dbReference>
<dbReference type="AlphaFoldDB" id="A1B2J1"/>
<dbReference type="GeneID" id="93450028"/>
<gene>
    <name evidence="3" type="ordered locus">Pden_1637</name>
</gene>
<accession>A1B2J1</accession>
<keyword evidence="4" id="KW-1185">Reference proteome</keyword>
<reference evidence="4" key="1">
    <citation type="submission" date="2006-12" db="EMBL/GenBank/DDBJ databases">
        <title>Complete sequence of chromosome 1 of Paracoccus denitrificans PD1222.</title>
        <authorList>
            <person name="Copeland A."/>
            <person name="Lucas S."/>
            <person name="Lapidus A."/>
            <person name="Barry K."/>
            <person name="Detter J.C."/>
            <person name="Glavina del Rio T."/>
            <person name="Hammon N."/>
            <person name="Israni S."/>
            <person name="Dalin E."/>
            <person name="Tice H."/>
            <person name="Pitluck S."/>
            <person name="Munk A.C."/>
            <person name="Brettin T."/>
            <person name="Bruce D."/>
            <person name="Han C."/>
            <person name="Tapia R."/>
            <person name="Gilna P."/>
            <person name="Schmutz J."/>
            <person name="Larimer F."/>
            <person name="Land M."/>
            <person name="Hauser L."/>
            <person name="Kyrpides N."/>
            <person name="Lykidis A."/>
            <person name="Spiro S."/>
            <person name="Richardson D.J."/>
            <person name="Moir J.W.B."/>
            <person name="Ferguson S.J."/>
            <person name="van Spanning R.J.M."/>
            <person name="Richardson P."/>
        </authorList>
    </citation>
    <scope>NUCLEOTIDE SEQUENCE [LARGE SCALE GENOMIC DNA]</scope>
    <source>
        <strain evidence="4">Pd 1222</strain>
    </source>
</reference>
<dbReference type="HOGENOM" id="CLU_2618816_0_0_5"/>
<keyword evidence="2" id="KW-0812">Transmembrane</keyword>
<dbReference type="EMBL" id="CP000489">
    <property type="protein sequence ID" value="ABL69735.1"/>
    <property type="molecule type" value="Genomic_DNA"/>
</dbReference>
<sequence length="78" mass="8229">MSAPRTDLEKQKRHHLVPIIGIIAVVLIALAGFVWWFDDETSDPEIPGAVPGPVDEITEPPAPATGTAPVAEPPAPSQ</sequence>
<dbReference type="Proteomes" id="UP000000361">
    <property type="component" value="Chromosome 1"/>
</dbReference>
<dbReference type="RefSeq" id="WP_011747934.1">
    <property type="nucleotide sequence ID" value="NC_008686.1"/>
</dbReference>
<evidence type="ECO:0000256" key="1">
    <source>
        <dbReference type="SAM" id="MobiDB-lite"/>
    </source>
</evidence>
<name>A1B2J1_PARDP</name>
<evidence type="ECO:0000313" key="3">
    <source>
        <dbReference type="EMBL" id="ABL69735.1"/>
    </source>
</evidence>
<keyword evidence="2" id="KW-1133">Transmembrane helix</keyword>